<dbReference type="STRING" id="416169.RHOFW104T7_13850"/>
<dbReference type="RefSeq" id="WP_008437967.1">
    <property type="nucleotide sequence ID" value="NZ_LVJS01000045.1"/>
</dbReference>
<dbReference type="AlphaFoldDB" id="A0A154QGN1"/>
<accession>A0A154QGN1</accession>
<protein>
    <submittedName>
        <fullName evidence="1">Uncharacterized protein</fullName>
    </submittedName>
</protein>
<name>A0A154QGN1_9GAMM</name>
<dbReference type="EMBL" id="LVJS01000045">
    <property type="protein sequence ID" value="KZC23399.1"/>
    <property type="molecule type" value="Genomic_DNA"/>
</dbReference>
<comment type="caution">
    <text evidence="1">The sequence shown here is derived from an EMBL/GenBank/DDBJ whole genome shotgun (WGS) entry which is preliminary data.</text>
</comment>
<organism evidence="1 2">
    <name type="scientific">Rhodanobacter thiooxydans</name>
    <dbReference type="NCBI Taxonomy" id="416169"/>
    <lineage>
        <taxon>Bacteria</taxon>
        <taxon>Pseudomonadati</taxon>
        <taxon>Pseudomonadota</taxon>
        <taxon>Gammaproteobacteria</taxon>
        <taxon>Lysobacterales</taxon>
        <taxon>Rhodanobacteraceae</taxon>
        <taxon>Rhodanobacter</taxon>
    </lineage>
</organism>
<evidence type="ECO:0000313" key="1">
    <source>
        <dbReference type="EMBL" id="KZC23399.1"/>
    </source>
</evidence>
<gene>
    <name evidence="1" type="ORF">RHOFW104T7_13850</name>
</gene>
<reference evidence="1 2" key="1">
    <citation type="journal article" date="2016" name="MBio">
        <title>Lateral Gene Transfer in a Heavy Metal-Contaminated-Groundwater Microbial Community.</title>
        <authorList>
            <person name="Hemme C.L."/>
            <person name="Green S.J."/>
            <person name="Rishishwar L."/>
            <person name="Prakash O."/>
            <person name="Pettenato A."/>
            <person name="Chakraborty R."/>
            <person name="Deutschbauer A.M."/>
            <person name="Van Nostrand J.D."/>
            <person name="Wu L."/>
            <person name="He Z."/>
            <person name="Jordan I.K."/>
            <person name="Hazen T.C."/>
            <person name="Arkin A.P."/>
            <person name="Kostka J.E."/>
            <person name="Zhou J."/>
        </authorList>
    </citation>
    <scope>NUCLEOTIDE SEQUENCE [LARGE SCALE GENOMIC DNA]</scope>
    <source>
        <strain evidence="1 2">FW104-T7</strain>
    </source>
</reference>
<proteinExistence type="predicted"/>
<evidence type="ECO:0000313" key="2">
    <source>
        <dbReference type="Proteomes" id="UP000076131"/>
    </source>
</evidence>
<keyword evidence="2" id="KW-1185">Reference proteome</keyword>
<sequence length="219" mass="23244">MSAFPGSPRILKGGIVLIDAASSAVLRVIALQYNPDSLTRSLQVQAVSADGGDRSEVLRLKGPPVETLKLEAEIDATDQLEFPERNDGVAQSGIFAQLAALETMVYPSSGQLRANDLLAQIGTLEIVPMETPLALFVWSRSRILPVRVTEFSITEEAFDAALNPIRAKVSLGLRVLSVNDVPGGHKAASLFMSYLQQKERLAGVAAAQPLSALGIAGVP</sequence>
<dbReference type="Proteomes" id="UP000076131">
    <property type="component" value="Unassembled WGS sequence"/>
</dbReference>
<dbReference type="eggNOG" id="ENOG502ZC5H">
    <property type="taxonomic scope" value="Bacteria"/>
</dbReference>